<feature type="repeat" description="TPR" evidence="1">
    <location>
        <begin position="72"/>
        <end position="105"/>
    </location>
</feature>
<feature type="compositionally biased region" description="Polar residues" evidence="2">
    <location>
        <begin position="172"/>
        <end position="187"/>
    </location>
</feature>
<name>A0AAD5SET6_9FUNG</name>
<evidence type="ECO:0000256" key="2">
    <source>
        <dbReference type="SAM" id="MobiDB-lite"/>
    </source>
</evidence>
<dbReference type="EMBL" id="JADGJD010000366">
    <property type="protein sequence ID" value="KAJ3051704.1"/>
    <property type="molecule type" value="Genomic_DNA"/>
</dbReference>
<protein>
    <recommendedName>
        <fullName evidence="5">TPR-like protein</fullName>
    </recommendedName>
</protein>
<comment type="caution">
    <text evidence="3">The sequence shown here is derived from an EMBL/GenBank/DDBJ whole genome shotgun (WGS) entry which is preliminary data.</text>
</comment>
<dbReference type="PROSITE" id="PS50005">
    <property type="entry name" value="TPR"/>
    <property type="match status" value="2"/>
</dbReference>
<feature type="region of interest" description="Disordered" evidence="2">
    <location>
        <begin position="151"/>
        <end position="195"/>
    </location>
</feature>
<dbReference type="PANTHER" id="PTHR46512">
    <property type="entry name" value="PEPTIDYLPROLYL ISOMERASE"/>
    <property type="match status" value="1"/>
</dbReference>
<dbReference type="InterPro" id="IPR011990">
    <property type="entry name" value="TPR-like_helical_dom_sf"/>
</dbReference>
<dbReference type="PROSITE" id="PS50293">
    <property type="entry name" value="TPR_REGION"/>
    <property type="match status" value="1"/>
</dbReference>
<dbReference type="AlphaFoldDB" id="A0AAD5SET6"/>
<feature type="repeat" description="TPR" evidence="1">
    <location>
        <begin position="106"/>
        <end position="139"/>
    </location>
</feature>
<dbReference type="SUPFAM" id="SSF48452">
    <property type="entry name" value="TPR-like"/>
    <property type="match status" value="1"/>
</dbReference>
<sequence length="195" mass="21131">MADRVSTNLAQGKKLKDEGNAYFKAGNAKEALRKYHEATLYLNGLDNGGLASIVPSPELVDAVRKEIADTLKACHSNMAACYIKQSNWSKALATCDKVLKTDPNNAKAYFRKGQVYGNIPELDKAEAAYKKAAELDPKDPGIRTELAKIRQKQKDLEDKSRKELAGMFQKGLKSTSDAPAPSGTAQLAASGITEL</sequence>
<evidence type="ECO:0000313" key="4">
    <source>
        <dbReference type="Proteomes" id="UP001212841"/>
    </source>
</evidence>
<dbReference type="Gene3D" id="1.25.40.10">
    <property type="entry name" value="Tetratricopeptide repeat domain"/>
    <property type="match status" value="1"/>
</dbReference>
<keyword evidence="4" id="KW-1185">Reference proteome</keyword>
<feature type="compositionally biased region" description="Basic and acidic residues" evidence="2">
    <location>
        <begin position="151"/>
        <end position="164"/>
    </location>
</feature>
<accession>A0AAD5SET6</accession>
<dbReference type="InterPro" id="IPR050754">
    <property type="entry name" value="FKBP4/5/8-like"/>
</dbReference>
<evidence type="ECO:0000313" key="3">
    <source>
        <dbReference type="EMBL" id="KAJ3051704.1"/>
    </source>
</evidence>
<reference evidence="3" key="1">
    <citation type="submission" date="2020-05" db="EMBL/GenBank/DDBJ databases">
        <title>Phylogenomic resolution of chytrid fungi.</title>
        <authorList>
            <person name="Stajich J.E."/>
            <person name="Amses K."/>
            <person name="Simmons R."/>
            <person name="Seto K."/>
            <person name="Myers J."/>
            <person name="Bonds A."/>
            <person name="Quandt C.A."/>
            <person name="Barry K."/>
            <person name="Liu P."/>
            <person name="Grigoriev I."/>
            <person name="Longcore J.E."/>
            <person name="James T.Y."/>
        </authorList>
    </citation>
    <scope>NUCLEOTIDE SEQUENCE</scope>
    <source>
        <strain evidence="3">JEL0318</strain>
    </source>
</reference>
<evidence type="ECO:0008006" key="5">
    <source>
        <dbReference type="Google" id="ProtNLM"/>
    </source>
</evidence>
<dbReference type="InterPro" id="IPR019734">
    <property type="entry name" value="TPR_rpt"/>
</dbReference>
<evidence type="ECO:0000256" key="1">
    <source>
        <dbReference type="PROSITE-ProRule" id="PRU00339"/>
    </source>
</evidence>
<dbReference type="SMART" id="SM00028">
    <property type="entry name" value="TPR"/>
    <property type="match status" value="3"/>
</dbReference>
<proteinExistence type="predicted"/>
<dbReference type="Pfam" id="PF13432">
    <property type="entry name" value="TPR_16"/>
    <property type="match status" value="1"/>
</dbReference>
<gene>
    <name evidence="3" type="ORF">HK097_007270</name>
</gene>
<dbReference type="Proteomes" id="UP001212841">
    <property type="component" value="Unassembled WGS sequence"/>
</dbReference>
<organism evidence="3 4">
    <name type="scientific">Rhizophlyctis rosea</name>
    <dbReference type="NCBI Taxonomy" id="64517"/>
    <lineage>
        <taxon>Eukaryota</taxon>
        <taxon>Fungi</taxon>
        <taxon>Fungi incertae sedis</taxon>
        <taxon>Chytridiomycota</taxon>
        <taxon>Chytridiomycota incertae sedis</taxon>
        <taxon>Chytridiomycetes</taxon>
        <taxon>Rhizophlyctidales</taxon>
        <taxon>Rhizophlyctidaceae</taxon>
        <taxon>Rhizophlyctis</taxon>
    </lineage>
</organism>
<keyword evidence="1" id="KW-0802">TPR repeat</keyword>